<proteinExistence type="predicted"/>
<sequence length="152" mass="16870">MRSSELSLWLTSYLRICGVVGTEMEKQRELYRLHADLYNHVIDVLKGRPALKVPECDLVQFDYIDPFVVRGSMAVVKPDINVHAEVFLFQHHQVPPSTVLTTTTSAGPNVVPHVSSPSLASSSAPMTTFDARFPLKNLKPALPTYVPPIAPF</sequence>
<protein>
    <submittedName>
        <fullName evidence="1">Uncharacterized protein</fullName>
    </submittedName>
</protein>
<accession>A0AA39P8L0</accession>
<dbReference type="EMBL" id="JAUEPR010000013">
    <property type="protein sequence ID" value="KAK0478898.1"/>
    <property type="molecule type" value="Genomic_DNA"/>
</dbReference>
<dbReference type="Proteomes" id="UP001175227">
    <property type="component" value="Unassembled WGS sequence"/>
</dbReference>
<name>A0AA39P8L0_9AGAR</name>
<dbReference type="AlphaFoldDB" id="A0AA39P8L0"/>
<reference evidence="1" key="1">
    <citation type="submission" date="2023-06" db="EMBL/GenBank/DDBJ databases">
        <authorList>
            <consortium name="Lawrence Berkeley National Laboratory"/>
            <person name="Ahrendt S."/>
            <person name="Sahu N."/>
            <person name="Indic B."/>
            <person name="Wong-Bajracharya J."/>
            <person name="Merenyi Z."/>
            <person name="Ke H.-M."/>
            <person name="Monk M."/>
            <person name="Kocsube S."/>
            <person name="Drula E."/>
            <person name="Lipzen A."/>
            <person name="Balint B."/>
            <person name="Henrissat B."/>
            <person name="Andreopoulos B."/>
            <person name="Martin F.M."/>
            <person name="Harder C.B."/>
            <person name="Rigling D."/>
            <person name="Ford K.L."/>
            <person name="Foster G.D."/>
            <person name="Pangilinan J."/>
            <person name="Papanicolaou A."/>
            <person name="Barry K."/>
            <person name="LaButti K."/>
            <person name="Viragh M."/>
            <person name="Koriabine M."/>
            <person name="Yan M."/>
            <person name="Riley R."/>
            <person name="Champramary S."/>
            <person name="Plett K.L."/>
            <person name="Tsai I.J."/>
            <person name="Slot J."/>
            <person name="Sipos G."/>
            <person name="Plett J."/>
            <person name="Nagy L.G."/>
            <person name="Grigoriev I.V."/>
        </authorList>
    </citation>
    <scope>NUCLEOTIDE SEQUENCE</scope>
    <source>
        <strain evidence="1">ICMP 16352</strain>
    </source>
</reference>
<keyword evidence="2" id="KW-1185">Reference proteome</keyword>
<evidence type="ECO:0000313" key="1">
    <source>
        <dbReference type="EMBL" id="KAK0478898.1"/>
    </source>
</evidence>
<gene>
    <name evidence="1" type="ORF">IW261DRAFT_1481568</name>
</gene>
<evidence type="ECO:0000313" key="2">
    <source>
        <dbReference type="Proteomes" id="UP001175227"/>
    </source>
</evidence>
<organism evidence="1 2">
    <name type="scientific">Armillaria novae-zelandiae</name>
    <dbReference type="NCBI Taxonomy" id="153914"/>
    <lineage>
        <taxon>Eukaryota</taxon>
        <taxon>Fungi</taxon>
        <taxon>Dikarya</taxon>
        <taxon>Basidiomycota</taxon>
        <taxon>Agaricomycotina</taxon>
        <taxon>Agaricomycetes</taxon>
        <taxon>Agaricomycetidae</taxon>
        <taxon>Agaricales</taxon>
        <taxon>Marasmiineae</taxon>
        <taxon>Physalacriaceae</taxon>
        <taxon>Armillaria</taxon>
    </lineage>
</organism>
<comment type="caution">
    <text evidence="1">The sequence shown here is derived from an EMBL/GenBank/DDBJ whole genome shotgun (WGS) entry which is preliminary data.</text>
</comment>